<gene>
    <name evidence="1" type="ORF">PFISCL1PPCAC_192</name>
</gene>
<proteinExistence type="predicted"/>
<dbReference type="AlphaFoldDB" id="A0AAV5UT24"/>
<feature type="non-terminal residue" evidence="1">
    <location>
        <position position="1"/>
    </location>
</feature>
<evidence type="ECO:0000313" key="1">
    <source>
        <dbReference type="EMBL" id="GMT08895.1"/>
    </source>
</evidence>
<organism evidence="1 2">
    <name type="scientific">Pristionchus fissidentatus</name>
    <dbReference type="NCBI Taxonomy" id="1538716"/>
    <lineage>
        <taxon>Eukaryota</taxon>
        <taxon>Metazoa</taxon>
        <taxon>Ecdysozoa</taxon>
        <taxon>Nematoda</taxon>
        <taxon>Chromadorea</taxon>
        <taxon>Rhabditida</taxon>
        <taxon>Rhabditina</taxon>
        <taxon>Diplogasteromorpha</taxon>
        <taxon>Diplogasteroidea</taxon>
        <taxon>Neodiplogasteridae</taxon>
        <taxon>Pristionchus</taxon>
    </lineage>
</organism>
<comment type="caution">
    <text evidence="1">The sequence shown here is derived from an EMBL/GenBank/DDBJ whole genome shotgun (WGS) entry which is preliminary data.</text>
</comment>
<dbReference type="EMBL" id="BTSY01000001">
    <property type="protein sequence ID" value="GMT08895.1"/>
    <property type="molecule type" value="Genomic_DNA"/>
</dbReference>
<name>A0AAV5UT24_9BILA</name>
<dbReference type="Proteomes" id="UP001432322">
    <property type="component" value="Unassembled WGS sequence"/>
</dbReference>
<protein>
    <submittedName>
        <fullName evidence="1">Uncharacterized protein</fullName>
    </submittedName>
</protein>
<sequence length="88" mass="10170">QHLRAFEYSEDSALYRSTKHRFPVSLSLNGDVFSLLFYSHFLPFSTLRTASVWPDHSSVFRLSTLLTTPRQGSYRQFTFSLTSHSPLP</sequence>
<accession>A0AAV5UT24</accession>
<keyword evidence="2" id="KW-1185">Reference proteome</keyword>
<evidence type="ECO:0000313" key="2">
    <source>
        <dbReference type="Proteomes" id="UP001432322"/>
    </source>
</evidence>
<reference evidence="1" key="1">
    <citation type="submission" date="2023-10" db="EMBL/GenBank/DDBJ databases">
        <title>Genome assembly of Pristionchus species.</title>
        <authorList>
            <person name="Yoshida K."/>
            <person name="Sommer R.J."/>
        </authorList>
    </citation>
    <scope>NUCLEOTIDE SEQUENCE</scope>
    <source>
        <strain evidence="1">RS5133</strain>
    </source>
</reference>